<dbReference type="Pfam" id="PF05016">
    <property type="entry name" value="ParE_toxin"/>
    <property type="match status" value="1"/>
</dbReference>
<accession>A0A160TNY9</accession>
<reference evidence="2" key="1">
    <citation type="submission" date="2015-10" db="EMBL/GenBank/DDBJ databases">
        <authorList>
            <person name="Gilbert D.G."/>
        </authorList>
    </citation>
    <scope>NUCLEOTIDE SEQUENCE</scope>
</reference>
<evidence type="ECO:0000256" key="1">
    <source>
        <dbReference type="ARBA" id="ARBA00022649"/>
    </source>
</evidence>
<protein>
    <recommendedName>
        <fullName evidence="3">Type II toxin-antitoxin system RelE/ParE family toxin</fullName>
    </recommendedName>
</protein>
<evidence type="ECO:0008006" key="3">
    <source>
        <dbReference type="Google" id="ProtNLM"/>
    </source>
</evidence>
<dbReference type="Gene3D" id="3.30.2310.20">
    <property type="entry name" value="RelE-like"/>
    <property type="match status" value="1"/>
</dbReference>
<sequence length="85" mass="10262">MYEILIYGSVMFGDEVARRYYFGIDEALKMLREYPEAGPVAWYLDPGLRRWTYHSHRIFYGYDDERLIVGRILHHSMDVDRSLRI</sequence>
<dbReference type="InterPro" id="IPR007712">
    <property type="entry name" value="RelE/ParE_toxin"/>
</dbReference>
<proteinExistence type="predicted"/>
<evidence type="ECO:0000313" key="2">
    <source>
        <dbReference type="EMBL" id="CUS46451.1"/>
    </source>
</evidence>
<keyword evidence="1" id="KW-1277">Toxin-antitoxin system</keyword>
<dbReference type="AlphaFoldDB" id="A0A160TNY9"/>
<organism evidence="2">
    <name type="scientific">hydrothermal vent metagenome</name>
    <dbReference type="NCBI Taxonomy" id="652676"/>
    <lineage>
        <taxon>unclassified sequences</taxon>
        <taxon>metagenomes</taxon>
        <taxon>ecological metagenomes</taxon>
    </lineage>
</organism>
<dbReference type="EMBL" id="CZQE01000365">
    <property type="protein sequence ID" value="CUS46451.1"/>
    <property type="molecule type" value="Genomic_DNA"/>
</dbReference>
<name>A0A160TNY9_9ZZZZ</name>
<dbReference type="InterPro" id="IPR035093">
    <property type="entry name" value="RelE/ParE_toxin_dom_sf"/>
</dbReference>
<gene>
    <name evidence="2" type="ORF">MGWOODY_Smn1653</name>
</gene>